<dbReference type="GO" id="GO:0006950">
    <property type="term" value="P:response to stress"/>
    <property type="evidence" value="ECO:0007669"/>
    <property type="project" value="UniProtKB-ARBA"/>
</dbReference>
<keyword evidence="2" id="KW-0539">Nucleus</keyword>
<evidence type="ECO:0000256" key="1">
    <source>
        <dbReference type="ARBA" id="ARBA00004123"/>
    </source>
</evidence>
<dbReference type="InterPro" id="IPR051992">
    <property type="entry name" value="OxStress_Response_Reg"/>
</dbReference>
<evidence type="ECO:0000256" key="3">
    <source>
        <dbReference type="SAM" id="MobiDB-lite"/>
    </source>
</evidence>
<feature type="region of interest" description="Disordered" evidence="3">
    <location>
        <begin position="38"/>
        <end position="69"/>
    </location>
</feature>
<dbReference type="PANTHER" id="PTHR33172:SF37">
    <property type="entry name" value="PROTEIN OXIDATIVE STRESS 3 LIKE 1"/>
    <property type="match status" value="1"/>
</dbReference>
<dbReference type="AlphaFoldDB" id="A0AAV1A636"/>
<keyword evidence="5" id="KW-1185">Reference proteome</keyword>
<evidence type="ECO:0000313" key="5">
    <source>
        <dbReference type="Proteomes" id="UP001157006"/>
    </source>
</evidence>
<feature type="compositionally biased region" description="Low complexity" evidence="3">
    <location>
        <begin position="173"/>
        <end position="192"/>
    </location>
</feature>
<name>A0AAV1A636_VICFA</name>
<organism evidence="4 5">
    <name type="scientific">Vicia faba</name>
    <name type="common">Broad bean</name>
    <name type="synonym">Faba vulgaris</name>
    <dbReference type="NCBI Taxonomy" id="3906"/>
    <lineage>
        <taxon>Eukaryota</taxon>
        <taxon>Viridiplantae</taxon>
        <taxon>Streptophyta</taxon>
        <taxon>Embryophyta</taxon>
        <taxon>Tracheophyta</taxon>
        <taxon>Spermatophyta</taxon>
        <taxon>Magnoliopsida</taxon>
        <taxon>eudicotyledons</taxon>
        <taxon>Gunneridae</taxon>
        <taxon>Pentapetalae</taxon>
        <taxon>rosids</taxon>
        <taxon>fabids</taxon>
        <taxon>Fabales</taxon>
        <taxon>Fabaceae</taxon>
        <taxon>Papilionoideae</taxon>
        <taxon>50 kb inversion clade</taxon>
        <taxon>NPAAA clade</taxon>
        <taxon>Hologalegina</taxon>
        <taxon>IRL clade</taxon>
        <taxon>Fabeae</taxon>
        <taxon>Vicia</taxon>
    </lineage>
</organism>
<gene>
    <name evidence="4" type="ORF">VFH_III212000</name>
</gene>
<dbReference type="PANTHER" id="PTHR33172">
    <property type="entry name" value="OS08G0516900 PROTEIN"/>
    <property type="match status" value="1"/>
</dbReference>
<dbReference type="Proteomes" id="UP001157006">
    <property type="component" value="Chromosome 3"/>
</dbReference>
<reference evidence="4 5" key="1">
    <citation type="submission" date="2023-01" db="EMBL/GenBank/DDBJ databases">
        <authorList>
            <person name="Kreplak J."/>
        </authorList>
    </citation>
    <scope>NUCLEOTIDE SEQUENCE [LARGE SCALE GENOMIC DNA]</scope>
</reference>
<comment type="subcellular location">
    <subcellularLocation>
        <location evidence="1">Nucleus</location>
    </subcellularLocation>
</comment>
<accession>A0AAV1A636</accession>
<evidence type="ECO:0000256" key="2">
    <source>
        <dbReference type="ARBA" id="ARBA00023242"/>
    </source>
</evidence>
<dbReference type="EMBL" id="OX451738">
    <property type="protein sequence ID" value="CAI8606065.1"/>
    <property type="molecule type" value="Genomic_DNA"/>
</dbReference>
<sequence length="244" mass="26291">MGIETVSFPRVASCTSVLFDAPGDFDVRKTVDEVCSTTSSSSIGRNSDDDVSSERSTVENENEAESAYNGGALEDMEALEEVLPIRRGISSFYNGKSKSFTSLADVVTTPSVKDIVKPENAYTRKRRNSMAINHFLDKNKNYPLRSNGGGISKRSMSLSRSALALAVAMTNSDSSSSITSDDSASSSSNSSSLPPLHPRNRVSSLASPLQRNFFSLADLHHCAIAATMNMSRSSIENEKAYHPS</sequence>
<protein>
    <submittedName>
        <fullName evidence="4">Uncharacterized protein</fullName>
    </submittedName>
</protein>
<dbReference type="GO" id="GO:0005634">
    <property type="term" value="C:nucleus"/>
    <property type="evidence" value="ECO:0007669"/>
    <property type="project" value="UniProtKB-SubCell"/>
</dbReference>
<feature type="region of interest" description="Disordered" evidence="3">
    <location>
        <begin position="173"/>
        <end position="202"/>
    </location>
</feature>
<feature type="compositionally biased region" description="Basic and acidic residues" evidence="3">
    <location>
        <begin position="46"/>
        <end position="58"/>
    </location>
</feature>
<evidence type="ECO:0000313" key="4">
    <source>
        <dbReference type="EMBL" id="CAI8606065.1"/>
    </source>
</evidence>
<proteinExistence type="predicted"/>